<dbReference type="GO" id="GO:0000105">
    <property type="term" value="P:L-histidine biosynthetic process"/>
    <property type="evidence" value="ECO:0007669"/>
    <property type="project" value="UniProtKB-UniRule"/>
</dbReference>
<dbReference type="HAMAP" id="MF_01014">
    <property type="entry name" value="HisA"/>
    <property type="match status" value="1"/>
</dbReference>
<evidence type="ECO:0000256" key="3">
    <source>
        <dbReference type="ARBA" id="ARBA00005133"/>
    </source>
</evidence>
<reference evidence="15 16" key="1">
    <citation type="submission" date="2019-07" db="EMBL/GenBank/DDBJ databases">
        <title>Genome sequencing of KACC 19320.</title>
        <authorList>
            <person name="Heo J."/>
            <person name="Kim S.-J."/>
            <person name="Kim J.-S."/>
            <person name="Hong S.-B."/>
            <person name="Kwon S.-W."/>
        </authorList>
    </citation>
    <scope>NUCLEOTIDE SEQUENCE [LARGE SCALE GENOMIC DNA]</scope>
    <source>
        <strain evidence="15 16">KACC 19320</strain>
    </source>
</reference>
<evidence type="ECO:0000256" key="9">
    <source>
        <dbReference type="ARBA" id="ARBA00023102"/>
    </source>
</evidence>
<evidence type="ECO:0000313" key="16">
    <source>
        <dbReference type="Proteomes" id="UP000315128"/>
    </source>
</evidence>
<name>A0A514Z9A5_9LACT</name>
<evidence type="ECO:0000256" key="6">
    <source>
        <dbReference type="ARBA" id="ARBA00018464"/>
    </source>
</evidence>
<dbReference type="InterPro" id="IPR044524">
    <property type="entry name" value="Isoase_HisA-like"/>
</dbReference>
<dbReference type="Gene3D" id="3.20.20.70">
    <property type="entry name" value="Aldolase class I"/>
    <property type="match status" value="1"/>
</dbReference>
<feature type="active site" description="Proton acceptor" evidence="12">
    <location>
        <position position="8"/>
    </location>
</feature>
<dbReference type="InterPro" id="IPR011060">
    <property type="entry name" value="RibuloseP-bd_barrel"/>
</dbReference>
<comment type="catalytic activity">
    <reaction evidence="1 12 14">
        <text>1-(5-phospho-beta-D-ribosyl)-5-[(5-phospho-beta-D-ribosylamino)methylideneamino]imidazole-4-carboxamide = 5-[(5-phospho-1-deoxy-D-ribulos-1-ylimino)methylamino]-1-(5-phospho-beta-D-ribosyl)imidazole-4-carboxamide</text>
        <dbReference type="Rhea" id="RHEA:15469"/>
        <dbReference type="ChEBI" id="CHEBI:58435"/>
        <dbReference type="ChEBI" id="CHEBI:58525"/>
        <dbReference type="EC" id="5.3.1.16"/>
    </reaction>
</comment>
<proteinExistence type="inferred from homology"/>
<dbReference type="FunFam" id="3.20.20.70:FF:000009">
    <property type="entry name" value="1-(5-phosphoribosyl)-5-[(5-phosphoribosylamino)methylideneamino] imidazole-4-carboxamide isomerase"/>
    <property type="match status" value="1"/>
</dbReference>
<dbReference type="EC" id="5.3.1.16" evidence="5 12"/>
<evidence type="ECO:0000313" key="15">
    <source>
        <dbReference type="EMBL" id="QDK71140.1"/>
    </source>
</evidence>
<evidence type="ECO:0000256" key="8">
    <source>
        <dbReference type="ARBA" id="ARBA00022605"/>
    </source>
</evidence>
<dbReference type="PANTHER" id="PTHR43090">
    <property type="entry name" value="1-(5-PHOSPHORIBOSYL)-5-[(5-PHOSPHORIBOSYLAMINO)METHYLIDENEAMINO] IMIDAZOLE-4-CARBOXAMIDE ISOMERASE"/>
    <property type="match status" value="1"/>
</dbReference>
<dbReference type="InterPro" id="IPR013785">
    <property type="entry name" value="Aldolase_TIM"/>
</dbReference>
<evidence type="ECO:0000256" key="4">
    <source>
        <dbReference type="ARBA" id="ARBA00009667"/>
    </source>
</evidence>
<dbReference type="InterPro" id="IPR023016">
    <property type="entry name" value="HisA/PriA"/>
</dbReference>
<evidence type="ECO:0000256" key="2">
    <source>
        <dbReference type="ARBA" id="ARBA00004496"/>
    </source>
</evidence>
<evidence type="ECO:0000256" key="7">
    <source>
        <dbReference type="ARBA" id="ARBA00022490"/>
    </source>
</evidence>
<keyword evidence="16" id="KW-1185">Reference proteome</keyword>
<dbReference type="KEGG" id="lack:FLP15_08235"/>
<evidence type="ECO:0000256" key="12">
    <source>
        <dbReference type="HAMAP-Rule" id="MF_01014"/>
    </source>
</evidence>
<dbReference type="CDD" id="cd04732">
    <property type="entry name" value="HisA"/>
    <property type="match status" value="1"/>
</dbReference>
<dbReference type="InterPro" id="IPR006062">
    <property type="entry name" value="His_biosynth"/>
</dbReference>
<dbReference type="EMBL" id="CP041356">
    <property type="protein sequence ID" value="QDK71140.1"/>
    <property type="molecule type" value="Genomic_DNA"/>
</dbReference>
<keyword evidence="7 12" id="KW-0963">Cytoplasm</keyword>
<dbReference type="UniPathway" id="UPA00031">
    <property type="reaction ID" value="UER00009"/>
</dbReference>
<evidence type="ECO:0000256" key="13">
    <source>
        <dbReference type="RuleBase" id="RU003657"/>
    </source>
</evidence>
<dbReference type="Proteomes" id="UP000315128">
    <property type="component" value="Chromosome"/>
</dbReference>
<feature type="active site" description="Proton donor" evidence="12">
    <location>
        <position position="131"/>
    </location>
</feature>
<dbReference type="RefSeq" id="WP_142766704.1">
    <property type="nucleotide sequence ID" value="NZ_CP041356.1"/>
</dbReference>
<protein>
    <recommendedName>
        <fullName evidence="6 12">1-(5-phosphoribosyl)-5-[(5-phosphoribosylamino)methylideneamino] imidazole-4-carboxamide isomerase</fullName>
        <ecNumber evidence="5 12">5.3.1.16</ecNumber>
    </recommendedName>
    <alternativeName>
        <fullName evidence="11 12">Phosphoribosylformimino-5-aminoimidazole carboxamide ribotide isomerase</fullName>
    </alternativeName>
</protein>
<dbReference type="Pfam" id="PF00977">
    <property type="entry name" value="His_biosynth"/>
    <property type="match status" value="1"/>
</dbReference>
<dbReference type="NCBIfam" id="TIGR00007">
    <property type="entry name" value="1-(5-phosphoribosyl)-5-[(5-phosphoribosylamino)methylideneamino]imidazole-4-carboxamide isomerase"/>
    <property type="match status" value="1"/>
</dbReference>
<keyword evidence="8 12" id="KW-0028">Amino-acid biosynthesis</keyword>
<evidence type="ECO:0000256" key="14">
    <source>
        <dbReference type="RuleBase" id="RU003658"/>
    </source>
</evidence>
<comment type="pathway">
    <text evidence="3 12 14">Amino-acid biosynthesis; L-histidine biosynthesis; L-histidine from 5-phospho-alpha-D-ribose 1-diphosphate: step 4/9.</text>
</comment>
<dbReference type="InterPro" id="IPR006063">
    <property type="entry name" value="HisA_bact_arch"/>
</dbReference>
<dbReference type="AlphaFoldDB" id="A0A514Z9A5"/>
<dbReference type="GO" id="GO:0005737">
    <property type="term" value="C:cytoplasm"/>
    <property type="evidence" value="ECO:0007669"/>
    <property type="project" value="UniProtKB-SubCell"/>
</dbReference>
<dbReference type="OrthoDB" id="9807749at2"/>
<keyword evidence="10 12" id="KW-0413">Isomerase</keyword>
<comment type="similarity">
    <text evidence="4 12 13">Belongs to the HisA/HisF family.</text>
</comment>
<dbReference type="GO" id="GO:0000162">
    <property type="term" value="P:L-tryptophan biosynthetic process"/>
    <property type="evidence" value="ECO:0007669"/>
    <property type="project" value="TreeGrafter"/>
</dbReference>
<dbReference type="GO" id="GO:0003949">
    <property type="term" value="F:1-(5-phosphoribosyl)-5-[(5-phosphoribosylamino)methylideneamino]imidazole-4-carboxamide isomerase activity"/>
    <property type="evidence" value="ECO:0007669"/>
    <property type="project" value="UniProtKB-UniRule"/>
</dbReference>
<evidence type="ECO:0000256" key="1">
    <source>
        <dbReference type="ARBA" id="ARBA00000901"/>
    </source>
</evidence>
<organism evidence="15 16">
    <name type="scientific">Lactococcus protaetiae</name>
    <dbReference type="NCBI Taxonomy" id="2592653"/>
    <lineage>
        <taxon>Bacteria</taxon>
        <taxon>Bacillati</taxon>
        <taxon>Bacillota</taxon>
        <taxon>Bacilli</taxon>
        <taxon>Lactobacillales</taxon>
        <taxon>Streptococcaceae</taxon>
        <taxon>Lactococcus</taxon>
    </lineage>
</organism>
<comment type="subcellular location">
    <subcellularLocation>
        <location evidence="2 12 14">Cytoplasm</location>
    </subcellularLocation>
</comment>
<evidence type="ECO:0000256" key="11">
    <source>
        <dbReference type="ARBA" id="ARBA00030547"/>
    </source>
</evidence>
<sequence length="239" mass="26565">MLIIPAIDLKDGKVVRLYHGDYSNQTTYSEFPEQIAQNFEKMGAKYLHIVDLDGAKEGKTTNIEIIQKIKATTQLQLQVGGGIRTPEVLALYLEKLGINRVILGTAALEHPDFLKTALKNYGAEKIVVGVDIKEGYVSTSGWLKTSDVPYLIFLKKLEKMGVGYVVITDISRDGTLAGPNFSLYEEIAQKTSLKFVVSGGVKDREDIIQARQKDYYAIIIGKAYYEGKINLAEVLRNAE</sequence>
<dbReference type="PANTHER" id="PTHR43090:SF2">
    <property type="entry name" value="1-(5-PHOSPHORIBOSYL)-5-[(5-PHOSPHORIBOSYLAMINO)METHYLIDENEAMINO] IMIDAZOLE-4-CARBOXAMIDE ISOMERASE"/>
    <property type="match status" value="1"/>
</dbReference>
<evidence type="ECO:0000256" key="10">
    <source>
        <dbReference type="ARBA" id="ARBA00023235"/>
    </source>
</evidence>
<accession>A0A514Z9A5</accession>
<gene>
    <name evidence="12 15" type="primary">hisA</name>
    <name evidence="15" type="ORF">FLP15_08235</name>
</gene>
<dbReference type="SUPFAM" id="SSF51366">
    <property type="entry name" value="Ribulose-phoshate binding barrel"/>
    <property type="match status" value="1"/>
</dbReference>
<evidence type="ECO:0000256" key="5">
    <source>
        <dbReference type="ARBA" id="ARBA00012550"/>
    </source>
</evidence>
<keyword evidence="9 12" id="KW-0368">Histidine biosynthesis</keyword>